<feature type="domain" description="TNase-like" evidence="7">
    <location>
        <begin position="91"/>
        <end position="246"/>
    </location>
</feature>
<dbReference type="FunFam" id="2.30.30.140:FF:000018">
    <property type="entry name" value="Serine/threonine-protein kinase 31"/>
    <property type="match status" value="1"/>
</dbReference>
<feature type="domain" description="TNase-like" evidence="7">
    <location>
        <begin position="633"/>
        <end position="764"/>
    </location>
</feature>
<feature type="domain" description="Tudor" evidence="6">
    <location>
        <begin position="869"/>
        <end position="928"/>
    </location>
</feature>
<dbReference type="InterPro" id="IPR002999">
    <property type="entry name" value="Tudor"/>
</dbReference>
<feature type="domain" description="TNase-like" evidence="7">
    <location>
        <begin position="267"/>
        <end position="403"/>
    </location>
</feature>
<protein>
    <submittedName>
        <fullName evidence="8">Nuclease domain-containing protein 1</fullName>
    </submittedName>
</protein>
<feature type="compositionally biased region" description="Low complexity" evidence="5">
    <location>
        <begin position="485"/>
        <end position="494"/>
    </location>
</feature>
<reference evidence="8" key="1">
    <citation type="submission" date="2018-10" db="EMBL/GenBank/DDBJ databases">
        <title>Transcriptome assembly of Aceria tosichella (Wheat curl mite) Type 2.</title>
        <authorList>
            <person name="Scully E.D."/>
            <person name="Geib S.M."/>
            <person name="Palmer N.A."/>
            <person name="Gupta A.K."/>
            <person name="Sarath G."/>
            <person name="Tatineni S."/>
        </authorList>
    </citation>
    <scope>NUCLEOTIDE SEQUENCE</scope>
    <source>
        <strain evidence="8">LincolnNE</strain>
    </source>
</reference>
<dbReference type="PIRSF" id="PIRSF017179">
    <property type="entry name" value="RISC-Tudor-SN"/>
    <property type="match status" value="1"/>
</dbReference>
<name>A0A6G1S696_9ACAR</name>
<feature type="region of interest" description="Disordered" evidence="5">
    <location>
        <begin position="32"/>
        <end position="58"/>
    </location>
</feature>
<evidence type="ECO:0000259" key="6">
    <source>
        <dbReference type="PROSITE" id="PS50304"/>
    </source>
</evidence>
<dbReference type="GO" id="GO:0003723">
    <property type="term" value="F:RNA binding"/>
    <property type="evidence" value="ECO:0007669"/>
    <property type="project" value="UniProtKB-UniRule"/>
</dbReference>
<feature type="region of interest" description="Disordered" evidence="5">
    <location>
        <begin position="454"/>
        <end position="503"/>
    </location>
</feature>
<evidence type="ECO:0000256" key="5">
    <source>
        <dbReference type="SAM" id="MobiDB-lite"/>
    </source>
</evidence>
<dbReference type="GO" id="GO:0006402">
    <property type="term" value="P:mRNA catabolic process"/>
    <property type="evidence" value="ECO:0007669"/>
    <property type="project" value="UniProtKB-UniRule"/>
</dbReference>
<proteinExistence type="predicted"/>
<dbReference type="Gene3D" id="2.40.50.90">
    <property type="match status" value="5"/>
</dbReference>
<evidence type="ECO:0000256" key="1">
    <source>
        <dbReference type="ARBA" id="ARBA00004496"/>
    </source>
</evidence>
<feature type="compositionally biased region" description="Polar residues" evidence="5">
    <location>
        <begin position="792"/>
        <end position="804"/>
    </location>
</feature>
<feature type="region of interest" description="Disordered" evidence="5">
    <location>
        <begin position="234"/>
        <end position="267"/>
    </location>
</feature>
<dbReference type="InterPro" id="IPR035437">
    <property type="entry name" value="SNase_OB-fold_sf"/>
</dbReference>
<feature type="compositionally biased region" description="Low complexity" evidence="5">
    <location>
        <begin position="32"/>
        <end position="54"/>
    </location>
</feature>
<keyword evidence="2 4" id="KW-0963">Cytoplasm</keyword>
<dbReference type="SMART" id="SM00318">
    <property type="entry name" value="SNc"/>
    <property type="match status" value="4"/>
</dbReference>
<dbReference type="GO" id="GO:0031047">
    <property type="term" value="P:regulatory ncRNA-mediated gene silencing"/>
    <property type="evidence" value="ECO:0007669"/>
    <property type="project" value="UniProtKB-UniRule"/>
</dbReference>
<keyword evidence="3" id="KW-0677">Repeat</keyword>
<organism evidence="8">
    <name type="scientific">Aceria tosichella</name>
    <name type="common">wheat curl mite</name>
    <dbReference type="NCBI Taxonomy" id="561515"/>
    <lineage>
        <taxon>Eukaryota</taxon>
        <taxon>Metazoa</taxon>
        <taxon>Ecdysozoa</taxon>
        <taxon>Arthropoda</taxon>
        <taxon>Chelicerata</taxon>
        <taxon>Arachnida</taxon>
        <taxon>Acari</taxon>
        <taxon>Acariformes</taxon>
        <taxon>Trombidiformes</taxon>
        <taxon>Prostigmata</taxon>
        <taxon>Eupodina</taxon>
        <taxon>Eriophyoidea</taxon>
        <taxon>Eriophyidae</taxon>
        <taxon>Eriophyinae</taxon>
        <taxon>Aceriini</taxon>
        <taxon>Aceria</taxon>
    </lineage>
</organism>
<dbReference type="SUPFAM" id="SSF50199">
    <property type="entry name" value="Staphylococcal nuclease"/>
    <property type="match status" value="5"/>
</dbReference>
<dbReference type="GO" id="GO:0031332">
    <property type="term" value="C:RNAi effector complex"/>
    <property type="evidence" value="ECO:0007669"/>
    <property type="project" value="InterPro"/>
</dbReference>
<evidence type="ECO:0000256" key="3">
    <source>
        <dbReference type="ARBA" id="ARBA00022737"/>
    </source>
</evidence>
<dbReference type="Pfam" id="PF00565">
    <property type="entry name" value="SNase"/>
    <property type="match status" value="4"/>
</dbReference>
<dbReference type="PANTHER" id="PTHR12302:SF2">
    <property type="entry name" value="STAPHYLOCOCCAL NUCLEASE DOMAIN-CONTAINING PROTEIN 1"/>
    <property type="match status" value="1"/>
</dbReference>
<dbReference type="EMBL" id="GGYP01000711">
    <property type="protein sequence ID" value="MDE45482.1"/>
    <property type="molecule type" value="Transcribed_RNA"/>
</dbReference>
<feature type="region of interest" description="Disordered" evidence="5">
    <location>
        <begin position="769"/>
        <end position="811"/>
    </location>
</feature>
<gene>
    <name evidence="8" type="primary">Snd1</name>
    <name evidence="8" type="ORF">g.11945</name>
</gene>
<evidence type="ECO:0000313" key="8">
    <source>
        <dbReference type="EMBL" id="MDE45482.1"/>
    </source>
</evidence>
<evidence type="ECO:0000259" key="7">
    <source>
        <dbReference type="PROSITE" id="PS50830"/>
    </source>
</evidence>
<feature type="compositionally biased region" description="Basic and acidic residues" evidence="5">
    <location>
        <begin position="250"/>
        <end position="259"/>
    </location>
</feature>
<accession>A0A6G1S696</accession>
<dbReference type="SUPFAM" id="SSF63748">
    <property type="entry name" value="Tudor/PWWP/MBT"/>
    <property type="match status" value="1"/>
</dbReference>
<dbReference type="PROSITE" id="PS50304">
    <property type="entry name" value="TUDOR"/>
    <property type="match status" value="1"/>
</dbReference>
<dbReference type="InterPro" id="IPR016071">
    <property type="entry name" value="Staphylococal_nuclease_OB-fold"/>
</dbReference>
<dbReference type="Gene3D" id="2.30.30.140">
    <property type="match status" value="1"/>
</dbReference>
<evidence type="ECO:0000256" key="2">
    <source>
        <dbReference type="ARBA" id="ARBA00022490"/>
    </source>
</evidence>
<dbReference type="PANTHER" id="PTHR12302">
    <property type="entry name" value="EBNA2 BINDING PROTEIN P100"/>
    <property type="match status" value="1"/>
</dbReference>
<feature type="compositionally biased region" description="Basic and acidic residues" evidence="5">
    <location>
        <begin position="454"/>
        <end position="466"/>
    </location>
</feature>
<comment type="subcellular location">
    <subcellularLocation>
        <location evidence="1 4">Cytoplasm</location>
    </subcellularLocation>
</comment>
<dbReference type="InterPro" id="IPR016685">
    <property type="entry name" value="Silence_cplx_Nase-comp_TudorSN"/>
</dbReference>
<dbReference type="GO" id="GO:0004518">
    <property type="term" value="F:nuclease activity"/>
    <property type="evidence" value="ECO:0007669"/>
    <property type="project" value="TreeGrafter"/>
</dbReference>
<dbReference type="SMART" id="SM00333">
    <property type="entry name" value="TUDOR"/>
    <property type="match status" value="1"/>
</dbReference>
<sequence length="1054" mass="117012">MAQFQTMASAAASHLVNQQQQQQQFHQQTSAAVAAQQQQQQQHLQQQPMMQPTMGPGGPVDLSGMPTGLVGTNPAMAMAANAIVAGGQQQSAVRRVVKWVFSGDYLVLRDYPRGGPPPEYYINLAYVQAPRFNRTPGEDGKTSVSEPYAWEAKDYLARRLIGREVFYQSEYTKSGGAQPNAAGGPFGSNANKEFGIIYLGDENIVKTMVSEGLLEVRRSKGESPMLQQLIEAEEEAKQAGRGRFSSQPAPKHELLHEHPNPNSLKGKSFNGTVENVRNGGAIQVYLDLGAEQGVHKHLNASVMVTGIRSPDKNRPNESKFFDEAKFFTESRLLNREVKVHVEKIERNSYLASVVLGQNNLAEALLRQGMARCNDASITLTKAPEKLRAAEKEAKSKRLRIWENYVDSRGDGPAEAYEAKIIEIISGDSMMAQNLATGEVKKIFLASIRLGAPADRERQREAAREESATATETAKPAKGEKNKSGTAQQQQQATTEPSKTSSIPRIYDNPILYHAREMLRKKLLGKKALVKVEYIQPKSDSYPEKICCTVRPADQPKWNAAEALVGKGYASVVKYVSDDSQRASNFDELLKIEQNAVKPKDSKDKQKELAPLRVVDLCNDANRAKQLFPFLSRTRKDAVIEFVFSASRFKVFLPKENNTLLNLVLAGVMVPREPEALKNASTAAAKSLVHQRDVSIQIDSMDKKGNFIGWIYYKDEQTNKETSINMTLVKLGYGQVRDSSASGTLGDLKAAESIAREKKLGLWLTYQEPKRREEEASSVQDDIAEGGDEENAGATTNGVSSTNKSANKEAELMKNRKPVVVTNAQMKEKNVIVSLQAVENGPKLEELLRQMRSELPQAGKKGGSGEGYTPTQKGEIVAAKFSADRQWYRAKVLKVNSPQDIEILFIDYGNVEKAKAKDLVKLASKYATPEAYAKDYTLAFVEATTHDLDWVEESRRAFLELSFGQVLMRVEYNDPTTKLDAVTLVNESTKIDVGKKLVEDGLLIAMKRRERKFVRTINEYINAEKLAKEKRSNMWQYGDFTADDAREFGFRSAAA</sequence>
<evidence type="ECO:0000256" key="4">
    <source>
        <dbReference type="PIRNR" id="PIRNR017179"/>
    </source>
</evidence>
<dbReference type="PROSITE" id="PS50830">
    <property type="entry name" value="TNASE_3"/>
    <property type="match status" value="3"/>
</dbReference>
<dbReference type="GO" id="GO:0005829">
    <property type="term" value="C:cytosol"/>
    <property type="evidence" value="ECO:0007669"/>
    <property type="project" value="UniProtKB-UniRule"/>
</dbReference>
<dbReference type="Pfam" id="PF00567">
    <property type="entry name" value="TUDOR"/>
    <property type="match status" value="1"/>
</dbReference>
<dbReference type="AlphaFoldDB" id="A0A6G1S696"/>
<feature type="compositionally biased region" description="Acidic residues" evidence="5">
    <location>
        <begin position="781"/>
        <end position="790"/>
    </location>
</feature>
<dbReference type="GO" id="GO:0005634">
    <property type="term" value="C:nucleus"/>
    <property type="evidence" value="ECO:0007669"/>
    <property type="project" value="TreeGrafter"/>
</dbReference>